<evidence type="ECO:0000313" key="2">
    <source>
        <dbReference type="Proteomes" id="UP000037425"/>
    </source>
</evidence>
<sequence length="142" mass="15708">MIRYTLSCDKGHAFEGWFSSSDDFDRQMDRKLVSCPTCNSTSVAKQLMAPSIATARKKEATRALVMDQAQKETVAKIRELVKAVRENAEDVGDRFPEEARKIHYGEADERGLIGQATVEEAVALLEEGIAIAPLPVLPDEIN</sequence>
<dbReference type="AlphaFoldDB" id="A0A0L8BT88"/>
<dbReference type="RefSeq" id="WP_053249851.1">
    <property type="nucleotide sequence ID" value="NZ_LGAP01000009.1"/>
</dbReference>
<dbReference type="PIRSF" id="PIRSF032131">
    <property type="entry name" value="UCP032131"/>
    <property type="match status" value="1"/>
</dbReference>
<dbReference type="EMBL" id="LGAP01000009">
    <property type="protein sequence ID" value="KOF17922.1"/>
    <property type="molecule type" value="Genomic_DNA"/>
</dbReference>
<dbReference type="OrthoDB" id="9799894at2"/>
<dbReference type="Proteomes" id="UP000037425">
    <property type="component" value="Unassembled WGS sequence"/>
</dbReference>
<dbReference type="InterPro" id="IPR009562">
    <property type="entry name" value="DUF1178"/>
</dbReference>
<evidence type="ECO:0008006" key="3">
    <source>
        <dbReference type="Google" id="ProtNLM"/>
    </source>
</evidence>
<proteinExistence type="predicted"/>
<dbReference type="Pfam" id="PF06676">
    <property type="entry name" value="DUF1178"/>
    <property type="match status" value="1"/>
</dbReference>
<evidence type="ECO:0000313" key="1">
    <source>
        <dbReference type="EMBL" id="KOF17922.1"/>
    </source>
</evidence>
<accession>A0A0L8BT88</accession>
<gene>
    <name evidence="1" type="ORF">AC244_16325</name>
</gene>
<name>A0A0L8BT88_ENSAD</name>
<reference evidence="2" key="1">
    <citation type="submission" date="2015-07" db="EMBL/GenBank/DDBJ databases">
        <title>Whole genome sequence of an Ensifer adhaerens strain isolated from a cave pool in the Wind Cave National Park.</title>
        <authorList>
            <person name="Eng W.W.H."/>
            <person name="Gan H.M."/>
            <person name="Barton H.A."/>
            <person name="Savka M.A."/>
        </authorList>
    </citation>
    <scope>NUCLEOTIDE SEQUENCE [LARGE SCALE GENOMIC DNA]</scope>
    <source>
        <strain evidence="2">SD006</strain>
    </source>
</reference>
<dbReference type="PATRIC" id="fig|106592.7.peg.7581"/>
<protein>
    <recommendedName>
        <fullName evidence="3">DUF1178 family protein</fullName>
    </recommendedName>
</protein>
<comment type="caution">
    <text evidence="1">The sequence shown here is derived from an EMBL/GenBank/DDBJ whole genome shotgun (WGS) entry which is preliminary data.</text>
</comment>
<organism evidence="1 2">
    <name type="scientific">Ensifer adhaerens</name>
    <name type="common">Sinorhizobium morelense</name>
    <dbReference type="NCBI Taxonomy" id="106592"/>
    <lineage>
        <taxon>Bacteria</taxon>
        <taxon>Pseudomonadati</taxon>
        <taxon>Pseudomonadota</taxon>
        <taxon>Alphaproteobacteria</taxon>
        <taxon>Hyphomicrobiales</taxon>
        <taxon>Rhizobiaceae</taxon>
        <taxon>Sinorhizobium/Ensifer group</taxon>
        <taxon>Ensifer</taxon>
    </lineage>
</organism>